<reference evidence="3" key="3">
    <citation type="submission" date="2011-03" db="EMBL/GenBank/DDBJ databases">
        <title>Annotation of Magnaporthe poae ATCC 64411.</title>
        <authorList>
            <person name="Ma L.-J."/>
            <person name="Dead R."/>
            <person name="Young S.K."/>
            <person name="Zeng Q."/>
            <person name="Gargeya S."/>
            <person name="Fitzgerald M."/>
            <person name="Haas B."/>
            <person name="Abouelleil A."/>
            <person name="Alvarado L."/>
            <person name="Arachchi H.M."/>
            <person name="Berlin A."/>
            <person name="Brown A."/>
            <person name="Chapman S.B."/>
            <person name="Chen Z."/>
            <person name="Dunbar C."/>
            <person name="Freedman E."/>
            <person name="Gearin G."/>
            <person name="Gellesch M."/>
            <person name="Goldberg J."/>
            <person name="Griggs A."/>
            <person name="Gujja S."/>
            <person name="Heiman D."/>
            <person name="Howarth C."/>
            <person name="Larson L."/>
            <person name="Lui A."/>
            <person name="MacDonald P.J.P."/>
            <person name="Mehta T."/>
            <person name="Montmayeur A."/>
            <person name="Murphy C."/>
            <person name="Neiman D."/>
            <person name="Pearson M."/>
            <person name="Priest M."/>
            <person name="Roberts A."/>
            <person name="Saif S."/>
            <person name="Shea T."/>
            <person name="Shenoy N."/>
            <person name="Sisk P."/>
            <person name="Stolte C."/>
            <person name="Sykes S."/>
            <person name="Yandava C."/>
            <person name="Wortman J."/>
            <person name="Nusbaum C."/>
            <person name="Birren B."/>
        </authorList>
    </citation>
    <scope>NUCLEOTIDE SEQUENCE</scope>
    <source>
        <strain evidence="3">ATCC 64411</strain>
    </source>
</reference>
<proteinExistence type="predicted"/>
<keyword evidence="2" id="KW-0812">Transmembrane</keyword>
<evidence type="ECO:0000313" key="5">
    <source>
        <dbReference type="Proteomes" id="UP000011715"/>
    </source>
</evidence>
<feature type="compositionally biased region" description="Basic and acidic residues" evidence="1">
    <location>
        <begin position="104"/>
        <end position="130"/>
    </location>
</feature>
<evidence type="ECO:0000313" key="3">
    <source>
        <dbReference type="EMBL" id="KLU86500.1"/>
    </source>
</evidence>
<organism evidence="4 5">
    <name type="scientific">Magnaporthiopsis poae (strain ATCC 64411 / 73-15)</name>
    <name type="common">Kentucky bluegrass fungus</name>
    <name type="synonym">Magnaporthe poae</name>
    <dbReference type="NCBI Taxonomy" id="644358"/>
    <lineage>
        <taxon>Eukaryota</taxon>
        <taxon>Fungi</taxon>
        <taxon>Dikarya</taxon>
        <taxon>Ascomycota</taxon>
        <taxon>Pezizomycotina</taxon>
        <taxon>Sordariomycetes</taxon>
        <taxon>Sordariomycetidae</taxon>
        <taxon>Magnaporthales</taxon>
        <taxon>Magnaporthaceae</taxon>
        <taxon>Magnaporthiopsis</taxon>
    </lineage>
</organism>
<keyword evidence="2" id="KW-0472">Membrane</keyword>
<keyword evidence="5" id="KW-1185">Reference proteome</keyword>
<evidence type="ECO:0000256" key="1">
    <source>
        <dbReference type="SAM" id="MobiDB-lite"/>
    </source>
</evidence>
<reference evidence="4" key="4">
    <citation type="journal article" date="2015" name="G3 (Bethesda)">
        <title>Genome sequences of three phytopathogenic species of the Magnaporthaceae family of fungi.</title>
        <authorList>
            <person name="Okagaki L.H."/>
            <person name="Nunes C.C."/>
            <person name="Sailsbery J."/>
            <person name="Clay B."/>
            <person name="Brown D."/>
            <person name="John T."/>
            <person name="Oh Y."/>
            <person name="Young N."/>
            <person name="Fitzgerald M."/>
            <person name="Haas B.J."/>
            <person name="Zeng Q."/>
            <person name="Young S."/>
            <person name="Adiconis X."/>
            <person name="Fan L."/>
            <person name="Levin J.Z."/>
            <person name="Mitchell T.K."/>
            <person name="Okubara P.A."/>
            <person name="Farman M.L."/>
            <person name="Kohn L.M."/>
            <person name="Birren B."/>
            <person name="Ma L.-J."/>
            <person name="Dean R.A."/>
        </authorList>
    </citation>
    <scope>NUCLEOTIDE SEQUENCE</scope>
    <source>
        <strain evidence="4">ATCC 64411 / 73-15</strain>
    </source>
</reference>
<dbReference type="EMBL" id="GL876969">
    <property type="protein sequence ID" value="KLU86500.1"/>
    <property type="molecule type" value="Genomic_DNA"/>
</dbReference>
<accession>A0A0C4DZK8</accession>
<reference evidence="3" key="1">
    <citation type="submission" date="2010-05" db="EMBL/GenBank/DDBJ databases">
        <title>The Genome Sequence of Magnaporthe poae strain ATCC 64411.</title>
        <authorList>
            <consortium name="The Broad Institute Genome Sequencing Platform"/>
            <consortium name="Broad Institute Genome Sequencing Center for Infectious Disease"/>
            <person name="Ma L.-J."/>
            <person name="Dead R."/>
            <person name="Young S."/>
            <person name="Zeng Q."/>
            <person name="Koehrsen M."/>
            <person name="Alvarado L."/>
            <person name="Berlin A."/>
            <person name="Chapman S.B."/>
            <person name="Chen Z."/>
            <person name="Freedman E."/>
            <person name="Gellesch M."/>
            <person name="Goldberg J."/>
            <person name="Griggs A."/>
            <person name="Gujja S."/>
            <person name="Heilman E.R."/>
            <person name="Heiman D."/>
            <person name="Hepburn T."/>
            <person name="Howarth C."/>
            <person name="Jen D."/>
            <person name="Larson L."/>
            <person name="Mehta T."/>
            <person name="Neiman D."/>
            <person name="Pearson M."/>
            <person name="Roberts A."/>
            <person name="Saif S."/>
            <person name="Shea T."/>
            <person name="Shenoy N."/>
            <person name="Sisk P."/>
            <person name="Stolte C."/>
            <person name="Sykes S."/>
            <person name="Walk T."/>
            <person name="White J."/>
            <person name="Yandava C."/>
            <person name="Haas B."/>
            <person name="Nusbaum C."/>
            <person name="Birren B."/>
        </authorList>
    </citation>
    <scope>NUCLEOTIDE SEQUENCE</scope>
    <source>
        <strain evidence="3">ATCC 64411</strain>
    </source>
</reference>
<feature type="transmembrane region" description="Helical" evidence="2">
    <location>
        <begin position="171"/>
        <end position="195"/>
    </location>
</feature>
<keyword evidence="2" id="KW-1133">Transmembrane helix</keyword>
<dbReference type="AlphaFoldDB" id="A0A0C4DZK8"/>
<dbReference type="eggNOG" id="KOG3872">
    <property type="taxonomic scope" value="Eukaryota"/>
</dbReference>
<protein>
    <submittedName>
        <fullName evidence="3 4">Uncharacterized protein</fullName>
    </submittedName>
</protein>
<evidence type="ECO:0000313" key="4">
    <source>
        <dbReference type="EnsemblFungi" id="MAPG_05512T0"/>
    </source>
</evidence>
<reference evidence="5" key="2">
    <citation type="submission" date="2010-05" db="EMBL/GenBank/DDBJ databases">
        <title>The genome sequence of Magnaporthe poae strain ATCC 64411.</title>
        <authorList>
            <person name="Ma L.-J."/>
            <person name="Dead R."/>
            <person name="Young S."/>
            <person name="Zeng Q."/>
            <person name="Koehrsen M."/>
            <person name="Alvarado L."/>
            <person name="Berlin A."/>
            <person name="Chapman S.B."/>
            <person name="Chen Z."/>
            <person name="Freedman E."/>
            <person name="Gellesch M."/>
            <person name="Goldberg J."/>
            <person name="Griggs A."/>
            <person name="Gujja S."/>
            <person name="Heilman E.R."/>
            <person name="Heiman D."/>
            <person name="Hepburn T."/>
            <person name="Howarth C."/>
            <person name="Jen D."/>
            <person name="Larson L."/>
            <person name="Mehta T."/>
            <person name="Neiman D."/>
            <person name="Pearson M."/>
            <person name="Roberts A."/>
            <person name="Saif S."/>
            <person name="Shea T."/>
            <person name="Shenoy N."/>
            <person name="Sisk P."/>
            <person name="Stolte C."/>
            <person name="Sykes S."/>
            <person name="Walk T."/>
            <person name="White J."/>
            <person name="Yandava C."/>
            <person name="Haas B."/>
            <person name="Nusbaum C."/>
            <person name="Birren B."/>
        </authorList>
    </citation>
    <scope>NUCLEOTIDE SEQUENCE [LARGE SCALE GENOMIC DNA]</scope>
    <source>
        <strain evidence="5">ATCC 64411 / 73-15</strain>
    </source>
</reference>
<dbReference type="Proteomes" id="UP000011715">
    <property type="component" value="Unassembled WGS sequence"/>
</dbReference>
<feature type="region of interest" description="Disordered" evidence="1">
    <location>
        <begin position="1"/>
        <end position="26"/>
    </location>
</feature>
<gene>
    <name evidence="3" type="ORF">MAPG_05512</name>
</gene>
<name>A0A0C4DZK8_MAGP6</name>
<sequence length="200" mass="21456">MMRRQMLLRSCSSQDSTRQHSGPTISQSLVGQLEPIPKATHATGPFSAALLNGQHFNSAYTFAKTKQQIATEDKVDDCGQSDVCVKHVESTQPKEQPKGSPKRKAAEISETSRDELNAMRCREPEQDQDSHSAPITPAPPQAPPSDLVPAVPEQTNTRLGEPRPVKRLRRFASSVGIAALGGITVGAVVFGSLAATCPAF</sequence>
<dbReference type="VEuPathDB" id="FungiDB:MAPG_05512"/>
<feature type="region of interest" description="Disordered" evidence="1">
    <location>
        <begin position="89"/>
        <end position="159"/>
    </location>
</feature>
<dbReference type="OrthoDB" id="4096268at2759"/>
<evidence type="ECO:0000256" key="2">
    <source>
        <dbReference type="SAM" id="Phobius"/>
    </source>
</evidence>
<dbReference type="EMBL" id="ADBL01001314">
    <property type="status" value="NOT_ANNOTATED_CDS"/>
    <property type="molecule type" value="Genomic_DNA"/>
</dbReference>
<feature type="compositionally biased region" description="Polar residues" evidence="1">
    <location>
        <begin position="10"/>
        <end position="26"/>
    </location>
</feature>
<reference evidence="4" key="5">
    <citation type="submission" date="2015-06" db="UniProtKB">
        <authorList>
            <consortium name="EnsemblFungi"/>
        </authorList>
    </citation>
    <scope>IDENTIFICATION</scope>
    <source>
        <strain evidence="4">ATCC 64411</strain>
    </source>
</reference>
<dbReference type="EnsemblFungi" id="MAPG_05512T0">
    <property type="protein sequence ID" value="MAPG_05512T0"/>
    <property type="gene ID" value="MAPG_05512"/>
</dbReference>
<dbReference type="STRING" id="644358.A0A0C4DZK8"/>